<name>A0A6I2UV15_9FIRM</name>
<sequence>MIVTRFMDLPCSIKAFSRSNADGSYTVIINACLCREQQEESYRHEVEHILNQDFTAPDSADHIESYRHKMD</sequence>
<dbReference type="Proteomes" id="UP000430222">
    <property type="component" value="Unassembled WGS sequence"/>
</dbReference>
<protein>
    <recommendedName>
        <fullName evidence="3">IrrE N-terminal-like domain-containing protein</fullName>
    </recommendedName>
</protein>
<evidence type="ECO:0000313" key="2">
    <source>
        <dbReference type="Proteomes" id="UP000430222"/>
    </source>
</evidence>
<dbReference type="AlphaFoldDB" id="A0A6I2UV15"/>
<keyword evidence="2" id="KW-1185">Reference proteome</keyword>
<reference evidence="1 2" key="1">
    <citation type="submission" date="2019-08" db="EMBL/GenBank/DDBJ databases">
        <title>In-depth cultivation of the pig gut microbiome towards novel bacterial diversity and tailored functional studies.</title>
        <authorList>
            <person name="Wylensek D."/>
            <person name="Hitch T.C.A."/>
            <person name="Clavel T."/>
        </authorList>
    </citation>
    <scope>NUCLEOTIDE SEQUENCE [LARGE SCALE GENOMIC DNA]</scope>
    <source>
        <strain evidence="2">WCA-380-WT-3B3</strain>
    </source>
</reference>
<evidence type="ECO:0008006" key="3">
    <source>
        <dbReference type="Google" id="ProtNLM"/>
    </source>
</evidence>
<comment type="caution">
    <text evidence="1">The sequence shown here is derived from an EMBL/GenBank/DDBJ whole genome shotgun (WGS) entry which is preliminary data.</text>
</comment>
<organism evidence="1 2">
    <name type="scientific">Selenomonas montiformis</name>
    <dbReference type="NCBI Taxonomy" id="2652285"/>
    <lineage>
        <taxon>Bacteria</taxon>
        <taxon>Bacillati</taxon>
        <taxon>Bacillota</taxon>
        <taxon>Negativicutes</taxon>
        <taxon>Selenomonadales</taxon>
        <taxon>Selenomonadaceae</taxon>
        <taxon>Selenomonas</taxon>
    </lineage>
</organism>
<accession>A0A6I2UV15</accession>
<evidence type="ECO:0000313" key="1">
    <source>
        <dbReference type="EMBL" id="MSV24195.1"/>
    </source>
</evidence>
<proteinExistence type="predicted"/>
<dbReference type="RefSeq" id="WP_154619969.1">
    <property type="nucleotide sequence ID" value="NZ_VUNL01000003.1"/>
</dbReference>
<gene>
    <name evidence="1" type="ORF">FYJ78_03140</name>
</gene>
<dbReference type="EMBL" id="VUNL01000003">
    <property type="protein sequence ID" value="MSV24195.1"/>
    <property type="molecule type" value="Genomic_DNA"/>
</dbReference>